<keyword evidence="1" id="KW-0677">Repeat</keyword>
<evidence type="ECO:0000256" key="1">
    <source>
        <dbReference type="ARBA" id="ARBA00022737"/>
    </source>
</evidence>
<dbReference type="GO" id="GO:0005829">
    <property type="term" value="C:cytosol"/>
    <property type="evidence" value="ECO:0007669"/>
    <property type="project" value="TreeGrafter"/>
</dbReference>
<comment type="caution">
    <text evidence="2">The sequence shown here is derived from an EMBL/GenBank/DDBJ whole genome shotgun (WGS) entry which is preliminary data.</text>
</comment>
<dbReference type="GO" id="GO:0051301">
    <property type="term" value="P:cell division"/>
    <property type="evidence" value="ECO:0007669"/>
    <property type="project" value="UniProtKB-KW"/>
</dbReference>
<dbReference type="Proteomes" id="UP000195402">
    <property type="component" value="Unassembled WGS sequence"/>
</dbReference>
<dbReference type="GO" id="GO:0005525">
    <property type="term" value="F:GTP binding"/>
    <property type="evidence" value="ECO:0007669"/>
    <property type="project" value="InterPro"/>
</dbReference>
<dbReference type="InParanoid" id="A0A200PSB3"/>
<dbReference type="FunCoup" id="A0A200PSB3">
    <property type="interactions" value="1716"/>
</dbReference>
<name>A0A200PSB3_MACCD</name>
<dbReference type="PRINTS" id="PR00423">
    <property type="entry name" value="CELLDVISFTSZ"/>
</dbReference>
<evidence type="ECO:0000313" key="3">
    <source>
        <dbReference type="Proteomes" id="UP000195402"/>
    </source>
</evidence>
<keyword evidence="3" id="KW-1185">Reference proteome</keyword>
<dbReference type="InterPro" id="IPR036525">
    <property type="entry name" value="Tubulin/FtsZ_GTPase_sf"/>
</dbReference>
<reference evidence="2 3" key="1">
    <citation type="journal article" date="2017" name="Mol. Plant">
        <title>The Genome of Medicinal Plant Macleaya cordata Provides New Insights into Benzylisoquinoline Alkaloids Metabolism.</title>
        <authorList>
            <person name="Liu X."/>
            <person name="Liu Y."/>
            <person name="Huang P."/>
            <person name="Ma Y."/>
            <person name="Qing Z."/>
            <person name="Tang Q."/>
            <person name="Cao H."/>
            <person name="Cheng P."/>
            <person name="Zheng Y."/>
            <person name="Yuan Z."/>
            <person name="Zhou Y."/>
            <person name="Liu J."/>
            <person name="Tang Z."/>
            <person name="Zhuo Y."/>
            <person name="Zhang Y."/>
            <person name="Yu L."/>
            <person name="Huang J."/>
            <person name="Yang P."/>
            <person name="Peng Q."/>
            <person name="Zhang J."/>
            <person name="Jiang W."/>
            <person name="Zhang Z."/>
            <person name="Lin K."/>
            <person name="Ro D.K."/>
            <person name="Chen X."/>
            <person name="Xiong X."/>
            <person name="Shang Y."/>
            <person name="Huang S."/>
            <person name="Zeng J."/>
        </authorList>
    </citation>
    <scope>NUCLEOTIDE SEQUENCE [LARGE SCALE GENOMIC DNA]</scope>
    <source>
        <strain evidence="3">cv. BLH2017</strain>
        <tissue evidence="2">Root</tissue>
    </source>
</reference>
<protein>
    <submittedName>
        <fullName evidence="2">Cell division protein FtsZ</fullName>
    </submittedName>
</protein>
<accession>A0A200PSB3</accession>
<dbReference type="OMA" id="PIRFWTM"/>
<dbReference type="SUPFAM" id="SSF52490">
    <property type="entry name" value="Tubulin nucleotide-binding domain-like"/>
    <property type="match status" value="1"/>
</dbReference>
<dbReference type="PANTHER" id="PTHR43215">
    <property type="entry name" value="RADIAL SPOKE HEAD 1 HOMOLOG"/>
    <property type="match status" value="1"/>
</dbReference>
<proteinExistence type="predicted"/>
<dbReference type="InterPro" id="IPR003008">
    <property type="entry name" value="Tubulin_FtsZ_GTPase"/>
</dbReference>
<dbReference type="STRING" id="56857.A0A200PSB3"/>
<dbReference type="Gene3D" id="2.20.110.10">
    <property type="entry name" value="Histone H3 K4-specific methyltransferase SET7/9 N-terminal domain"/>
    <property type="match status" value="2"/>
</dbReference>
<dbReference type="SMART" id="SM00698">
    <property type="entry name" value="MORN"/>
    <property type="match status" value="4"/>
</dbReference>
<dbReference type="Gene3D" id="3.40.50.1440">
    <property type="entry name" value="Tubulin/FtsZ, GTPase domain"/>
    <property type="match status" value="1"/>
</dbReference>
<dbReference type="PANTHER" id="PTHR43215:SF15">
    <property type="entry name" value="PROTEIN ACCUMULATION AND REPLICATION OF CHLOROPLASTS 3, CHLOROPLASTIC"/>
    <property type="match status" value="1"/>
</dbReference>
<dbReference type="OrthoDB" id="270720at2759"/>
<organism evidence="2 3">
    <name type="scientific">Macleaya cordata</name>
    <name type="common">Five-seeded plume-poppy</name>
    <name type="synonym">Bocconia cordata</name>
    <dbReference type="NCBI Taxonomy" id="56857"/>
    <lineage>
        <taxon>Eukaryota</taxon>
        <taxon>Viridiplantae</taxon>
        <taxon>Streptophyta</taxon>
        <taxon>Embryophyta</taxon>
        <taxon>Tracheophyta</taxon>
        <taxon>Spermatophyta</taxon>
        <taxon>Magnoliopsida</taxon>
        <taxon>Ranunculales</taxon>
        <taxon>Papaveraceae</taxon>
        <taxon>Papaveroideae</taxon>
        <taxon>Macleaya</taxon>
    </lineage>
</organism>
<dbReference type="SUPFAM" id="SSF82185">
    <property type="entry name" value="Histone H3 K4-specific methyltransferase SET7/9 N-terminal domain"/>
    <property type="match status" value="1"/>
</dbReference>
<dbReference type="EMBL" id="MVGT01004206">
    <property type="protein sequence ID" value="OVA01082.1"/>
    <property type="molecule type" value="Genomic_DNA"/>
</dbReference>
<evidence type="ECO:0000313" key="2">
    <source>
        <dbReference type="EMBL" id="OVA01082.1"/>
    </source>
</evidence>
<sequence length="848" mass="93389">MELLILTTPFSKLSFCPSSYPSFAFNGDVVSCRRVFPRNPNRRISIPLRISLSSQHDLTSNAHLSQESRSDCEILGGGESNSNSNSNSIEVIGIGSRKDAVMDFCLESPFQSSASFRFWNIQSKESGEVQLLRKSRGQDTVLRNVEGPVSQLSSSRVIVLVASAGYGLDHVTAIELLREIKSTNGLAVGIILKPFNFEGQRRQDEVNDLVNKLWEHTNFCIVVDADALLQREVVTLAEALRSANNAVLLAMNAISILMSDMHKKFLDQPNSKIKELKVPEVAELLESYKKAKVGFGAGNNMKSSIARAVFDCPFLGEGIKENSMVVCTVTSCDVINNDNVNDFLQTFRRTTGFKKDIIISVLLEPNMEPNLVVTTLITLGCIEQNVSQKQGFLSSLALRFPFVFSLLGRDHPDKDALAVNSQRNTYALGVINSSASGDMPSLETVDGGDESLDPFSEDLEKLLGSNYEEISDLREFNDDDEGRNDETLEGDTYLLSNVYDSTSEEEPAFQREPLISRNVGPGFHIAQEWAKERAISGAAPVLDKQSSFAVPVGVKPFGQSTDSQQFSNTPQPSEPRVLNDINGLSQGTPDMLSWDALTDAGVEAVMDVYNAASTLLKGKNAAIPRKEGVLSVRAASMLEAERDLEKKWSRTTEMQYRGGIYKGRYQGGLPEGKGRLTLPDGSIYDGMWRNGKRSGLGTFYYSNGDVFQGSWRDDLMHGRGWFYFHTGDRWFVNFWKGKANGEGRFYSKGGEIFFGSFQDGWRHGHSLFIDVEGRRMVKLEDLCVEIGEASPEISIDPIITAATDSTKIGVSPLLDRSTLPRENSTGSSLGFQNPSLISLTSSPLLPAT</sequence>
<dbReference type="GO" id="GO:0010020">
    <property type="term" value="P:chloroplast fission"/>
    <property type="evidence" value="ECO:0007669"/>
    <property type="project" value="TreeGrafter"/>
</dbReference>
<keyword evidence="2" id="KW-0132">Cell division</keyword>
<dbReference type="Pfam" id="PF02493">
    <property type="entry name" value="MORN"/>
    <property type="match status" value="3"/>
</dbReference>
<dbReference type="InterPro" id="IPR003409">
    <property type="entry name" value="MORN"/>
</dbReference>
<dbReference type="AlphaFoldDB" id="A0A200PSB3"/>
<keyword evidence="2" id="KW-0131">Cell cycle</keyword>
<gene>
    <name evidence="2" type="ORF">BVC80_8829g11</name>
</gene>
<dbReference type="GO" id="GO:0009707">
    <property type="term" value="C:chloroplast outer membrane"/>
    <property type="evidence" value="ECO:0007669"/>
    <property type="project" value="TreeGrafter"/>
</dbReference>